<protein>
    <submittedName>
        <fullName evidence="9">Peptide/nickel transport system permease protein</fullName>
    </submittedName>
</protein>
<feature type="transmembrane region" description="Helical" evidence="7">
    <location>
        <begin position="178"/>
        <end position="202"/>
    </location>
</feature>
<evidence type="ECO:0000256" key="5">
    <source>
        <dbReference type="ARBA" id="ARBA00022989"/>
    </source>
</evidence>
<feature type="transmembrane region" description="Helical" evidence="7">
    <location>
        <begin position="102"/>
        <end position="123"/>
    </location>
</feature>
<dbReference type="Pfam" id="PF19300">
    <property type="entry name" value="BPD_transp_1_N"/>
    <property type="match status" value="1"/>
</dbReference>
<feature type="transmembrane region" description="Helical" evidence="7">
    <location>
        <begin position="283"/>
        <end position="305"/>
    </location>
</feature>
<evidence type="ECO:0000256" key="3">
    <source>
        <dbReference type="ARBA" id="ARBA00022475"/>
    </source>
</evidence>
<keyword evidence="10" id="KW-1185">Reference proteome</keyword>
<keyword evidence="3" id="KW-1003">Cell membrane</keyword>
<evidence type="ECO:0000256" key="1">
    <source>
        <dbReference type="ARBA" id="ARBA00004651"/>
    </source>
</evidence>
<dbReference type="InterPro" id="IPR045621">
    <property type="entry name" value="BPD_transp_1_N"/>
</dbReference>
<evidence type="ECO:0000256" key="6">
    <source>
        <dbReference type="ARBA" id="ARBA00023136"/>
    </source>
</evidence>
<dbReference type="InterPro" id="IPR000515">
    <property type="entry name" value="MetI-like"/>
</dbReference>
<keyword evidence="6 7" id="KW-0472">Membrane</keyword>
<organism evidence="9 10">
    <name type="scientific">Micromonospora viridifaciens</name>
    <dbReference type="NCBI Taxonomy" id="1881"/>
    <lineage>
        <taxon>Bacteria</taxon>
        <taxon>Bacillati</taxon>
        <taxon>Actinomycetota</taxon>
        <taxon>Actinomycetes</taxon>
        <taxon>Micromonosporales</taxon>
        <taxon>Micromonosporaceae</taxon>
        <taxon>Micromonospora</taxon>
    </lineage>
</organism>
<keyword evidence="5 7" id="KW-1133">Transmembrane helix</keyword>
<feature type="domain" description="ABC transmembrane type-1" evidence="8">
    <location>
        <begin position="96"/>
        <end position="306"/>
    </location>
</feature>
<feature type="transmembrane region" description="Helical" evidence="7">
    <location>
        <begin position="135"/>
        <end position="158"/>
    </location>
</feature>
<dbReference type="Pfam" id="PF00528">
    <property type="entry name" value="BPD_transp_1"/>
    <property type="match status" value="1"/>
</dbReference>
<dbReference type="InterPro" id="IPR035906">
    <property type="entry name" value="MetI-like_sf"/>
</dbReference>
<dbReference type="Proteomes" id="UP000198242">
    <property type="component" value="Chromosome I"/>
</dbReference>
<keyword evidence="2 7" id="KW-0813">Transport</keyword>
<feature type="transmembrane region" description="Helical" evidence="7">
    <location>
        <begin position="12"/>
        <end position="31"/>
    </location>
</feature>
<evidence type="ECO:0000313" key="9">
    <source>
        <dbReference type="EMBL" id="SCF02073.1"/>
    </source>
</evidence>
<proteinExistence type="inferred from homology"/>
<dbReference type="GO" id="GO:0071916">
    <property type="term" value="F:dipeptide transmembrane transporter activity"/>
    <property type="evidence" value="ECO:0007669"/>
    <property type="project" value="TreeGrafter"/>
</dbReference>
<dbReference type="PROSITE" id="PS50928">
    <property type="entry name" value="ABC_TM1"/>
    <property type="match status" value="1"/>
</dbReference>
<reference evidence="10" key="1">
    <citation type="submission" date="2016-06" db="EMBL/GenBank/DDBJ databases">
        <authorList>
            <person name="Varghese N."/>
            <person name="Submissions Spin"/>
        </authorList>
    </citation>
    <scope>NUCLEOTIDE SEQUENCE [LARGE SCALE GENOMIC DNA]</scope>
    <source>
        <strain evidence="10">DSM 43909</strain>
    </source>
</reference>
<dbReference type="AlphaFoldDB" id="A0A1C4X0S5"/>
<evidence type="ECO:0000259" key="8">
    <source>
        <dbReference type="PROSITE" id="PS50928"/>
    </source>
</evidence>
<comment type="similarity">
    <text evidence="7">Belongs to the binding-protein-dependent transport system permease family.</text>
</comment>
<evidence type="ECO:0000313" key="10">
    <source>
        <dbReference type="Proteomes" id="UP000198242"/>
    </source>
</evidence>
<keyword evidence="4 7" id="KW-0812">Transmembrane</keyword>
<evidence type="ECO:0000256" key="4">
    <source>
        <dbReference type="ARBA" id="ARBA00022692"/>
    </source>
</evidence>
<dbReference type="GO" id="GO:0005886">
    <property type="term" value="C:plasma membrane"/>
    <property type="evidence" value="ECO:0007669"/>
    <property type="project" value="UniProtKB-SubCell"/>
</dbReference>
<dbReference type="PANTHER" id="PTHR43163">
    <property type="entry name" value="DIPEPTIDE TRANSPORT SYSTEM PERMEASE PROTEIN DPPB-RELATED"/>
    <property type="match status" value="1"/>
</dbReference>
<name>A0A1C4X0S5_MICVI</name>
<feature type="transmembrane region" description="Helical" evidence="7">
    <location>
        <begin position="237"/>
        <end position="263"/>
    </location>
</feature>
<dbReference type="CDD" id="cd06261">
    <property type="entry name" value="TM_PBP2"/>
    <property type="match status" value="1"/>
</dbReference>
<dbReference type="SUPFAM" id="SSF161098">
    <property type="entry name" value="MetI-like"/>
    <property type="match status" value="1"/>
</dbReference>
<gene>
    <name evidence="9" type="ORF">GA0074695_2909</name>
</gene>
<comment type="subcellular location">
    <subcellularLocation>
        <location evidence="1 7">Cell membrane</location>
        <topology evidence="1 7">Multi-pass membrane protein</topology>
    </subcellularLocation>
</comment>
<dbReference type="EMBL" id="LT607411">
    <property type="protein sequence ID" value="SCF02073.1"/>
    <property type="molecule type" value="Genomic_DNA"/>
</dbReference>
<sequence length="317" mass="33839">MVLSYLIRRVAWLIGSLFVAGSAVFFLLRVLPGDPAVTLLAVGSSPDQIDAIRHQLGTDRPVLAQYGHWLGDLVTGNLGESLFTQMPVLDQIADRLPVTVPLALSAFVLSIVVAVPIGVFAAVRRRGLLGVAVSTLAQLGIALPIFWVGIVVVWLVAVQWRVLPPGGFPRTGWQDPQAAIQSLVLPVATLTIAQGSVLVRYVRSAALDVLSQEYVRTARSLGYSLPRALWRHGPRNGAATVVQILGILLASSLLGTVVIESVFALPGLGSLLLASVQARDLPIVQGTVFLMTATVLLMGLVVDVVQRLVDPRLRVRA</sequence>
<dbReference type="Gene3D" id="1.10.3720.10">
    <property type="entry name" value="MetI-like"/>
    <property type="match status" value="1"/>
</dbReference>
<evidence type="ECO:0000256" key="7">
    <source>
        <dbReference type="RuleBase" id="RU363032"/>
    </source>
</evidence>
<dbReference type="PANTHER" id="PTHR43163:SF6">
    <property type="entry name" value="DIPEPTIDE TRANSPORT SYSTEM PERMEASE PROTEIN DPPB-RELATED"/>
    <property type="match status" value="1"/>
</dbReference>
<accession>A0A1C4X0S5</accession>
<evidence type="ECO:0000256" key="2">
    <source>
        <dbReference type="ARBA" id="ARBA00022448"/>
    </source>
</evidence>